<evidence type="ECO:0000313" key="3">
    <source>
        <dbReference type="Proteomes" id="UP000289738"/>
    </source>
</evidence>
<evidence type="ECO:0000313" key="2">
    <source>
        <dbReference type="EMBL" id="RYQ88935.1"/>
    </source>
</evidence>
<feature type="region of interest" description="Disordered" evidence="1">
    <location>
        <begin position="1"/>
        <end position="26"/>
    </location>
</feature>
<reference evidence="2 3" key="1">
    <citation type="submission" date="2019-01" db="EMBL/GenBank/DDBJ databases">
        <title>Sequencing of cultivated peanut Arachis hypogaea provides insights into genome evolution and oil improvement.</title>
        <authorList>
            <person name="Chen X."/>
        </authorList>
    </citation>
    <scope>NUCLEOTIDE SEQUENCE [LARGE SCALE GENOMIC DNA]</scope>
    <source>
        <strain evidence="3">cv. Fuhuasheng</strain>
        <tissue evidence="2">Leaves</tissue>
    </source>
</reference>
<name>A0A444XGS0_ARAHY</name>
<accession>A0A444XGS0</accession>
<comment type="caution">
    <text evidence="2">The sequence shown here is derived from an EMBL/GenBank/DDBJ whole genome shotgun (WGS) entry which is preliminary data.</text>
</comment>
<keyword evidence="3" id="KW-1185">Reference proteome</keyword>
<sequence length="230" mass="26512">MQNPQQHSEYSREYHVGSTSNAASSMAAYRQQVEESHHDLVNLLTQQMTIILNPMMANHESRFERLARQVERITRIVNYDEGERHNARGTNEGMKNIFQNENHVPNRENLRIVHRHENADNVLHGLRGDRYQVTQIVEEVLNRVGLNVGFMNQPHFVSTFPQVVQMAEVPRGIKNPKITTKFAGEVGESTTEHVARYLVEIGNLANDENLKMKIFSVVINEECIYMVFES</sequence>
<protein>
    <submittedName>
        <fullName evidence="2">Uncharacterized protein</fullName>
    </submittedName>
</protein>
<dbReference type="EMBL" id="SDMP01000019">
    <property type="protein sequence ID" value="RYQ88935.1"/>
    <property type="molecule type" value="Genomic_DNA"/>
</dbReference>
<dbReference type="AlphaFoldDB" id="A0A444XGS0"/>
<proteinExistence type="predicted"/>
<dbReference type="Proteomes" id="UP000289738">
    <property type="component" value="Chromosome B09"/>
</dbReference>
<evidence type="ECO:0000256" key="1">
    <source>
        <dbReference type="SAM" id="MobiDB-lite"/>
    </source>
</evidence>
<organism evidence="2 3">
    <name type="scientific">Arachis hypogaea</name>
    <name type="common">Peanut</name>
    <dbReference type="NCBI Taxonomy" id="3818"/>
    <lineage>
        <taxon>Eukaryota</taxon>
        <taxon>Viridiplantae</taxon>
        <taxon>Streptophyta</taxon>
        <taxon>Embryophyta</taxon>
        <taxon>Tracheophyta</taxon>
        <taxon>Spermatophyta</taxon>
        <taxon>Magnoliopsida</taxon>
        <taxon>eudicotyledons</taxon>
        <taxon>Gunneridae</taxon>
        <taxon>Pentapetalae</taxon>
        <taxon>rosids</taxon>
        <taxon>fabids</taxon>
        <taxon>Fabales</taxon>
        <taxon>Fabaceae</taxon>
        <taxon>Papilionoideae</taxon>
        <taxon>50 kb inversion clade</taxon>
        <taxon>dalbergioids sensu lato</taxon>
        <taxon>Dalbergieae</taxon>
        <taxon>Pterocarpus clade</taxon>
        <taxon>Arachis</taxon>
    </lineage>
</organism>
<gene>
    <name evidence="2" type="ORF">Ahy_B09g095834</name>
</gene>